<evidence type="ECO:0000313" key="2">
    <source>
        <dbReference type="EMBL" id="AFS83344.1"/>
    </source>
</evidence>
<dbReference type="InterPro" id="IPR044044">
    <property type="entry name" value="DUF5679"/>
</dbReference>
<dbReference type="GeneID" id="59387731"/>
<dbReference type="PATRIC" id="fig|1229909.8.peg.1703"/>
<gene>
    <name evidence="2" type="ORF">NSED_07760</name>
</gene>
<evidence type="ECO:0000313" key="3">
    <source>
        <dbReference type="Proteomes" id="UP000006100"/>
    </source>
</evidence>
<dbReference type="RefSeq" id="WP_014965714.1">
    <property type="nucleotide sequence ID" value="NC_018656.1"/>
</dbReference>
<dbReference type="EMBL" id="CP003843">
    <property type="protein sequence ID" value="AFS83344.1"/>
    <property type="molecule type" value="Genomic_DNA"/>
</dbReference>
<sequence>MVQAYCVKCRAKRDIKDPKETTLKNGRPAVKGTCPTCGTNVFRIGKME</sequence>
<proteinExistence type="predicted"/>
<accession>K0BD12</accession>
<keyword evidence="3" id="KW-1185">Reference proteome</keyword>
<dbReference type="GeneID" id="56061803"/>
<dbReference type="HOGENOM" id="CLU_200516_0_0_2"/>
<dbReference type="Proteomes" id="UP000006100">
    <property type="component" value="Chromosome"/>
</dbReference>
<dbReference type="STRING" id="1229909.NSED_07760"/>
<dbReference type="KEGG" id="nir:NSED_07760"/>
<dbReference type="Pfam" id="PF18930">
    <property type="entry name" value="DUF5679"/>
    <property type="match status" value="1"/>
</dbReference>
<dbReference type="eggNOG" id="arCOG07442">
    <property type="taxonomic scope" value="Archaea"/>
</dbReference>
<feature type="domain" description="DUF5679" evidence="1">
    <location>
        <begin position="5"/>
        <end position="44"/>
    </location>
</feature>
<organism evidence="2 3">
    <name type="scientific">Candidatus Nitrosopumilus sediminis</name>
    <dbReference type="NCBI Taxonomy" id="1229909"/>
    <lineage>
        <taxon>Archaea</taxon>
        <taxon>Nitrososphaerota</taxon>
        <taxon>Nitrososphaeria</taxon>
        <taxon>Nitrosopumilales</taxon>
        <taxon>Nitrosopumilaceae</taxon>
        <taxon>Nitrosopumilus</taxon>
    </lineage>
</organism>
<reference evidence="2 3" key="1">
    <citation type="journal article" date="2012" name="J. Bacteriol.">
        <title>Draft Genome Sequence of an Ammonia-Oxidizing Archaeon, "Candidatus Nitrosopumilus sediminis" AR2, from Svalbard in the Arctic Circle.</title>
        <authorList>
            <person name="Park S.J."/>
            <person name="Kim J.G."/>
            <person name="Jung M.Y."/>
            <person name="Kim S.J."/>
            <person name="Cha I.T."/>
            <person name="Ghai R."/>
            <person name="Martin-Cuadrado A.B."/>
            <person name="Rodriguez-Valera F."/>
            <person name="Rhee S.K."/>
        </authorList>
    </citation>
    <scope>NUCLEOTIDE SEQUENCE [LARGE SCALE GENOMIC DNA]</scope>
    <source>
        <strain evidence="2 3">AR2</strain>
    </source>
</reference>
<dbReference type="AlphaFoldDB" id="K0BD12"/>
<dbReference type="OrthoDB" id="30510at2157"/>
<protein>
    <recommendedName>
        <fullName evidence="1">DUF5679 domain-containing protein</fullName>
    </recommendedName>
</protein>
<evidence type="ECO:0000259" key="1">
    <source>
        <dbReference type="Pfam" id="PF18930"/>
    </source>
</evidence>
<name>K0BD12_9ARCH</name>